<protein>
    <submittedName>
        <fullName evidence="1">Uncharacterized protein</fullName>
    </submittedName>
</protein>
<reference evidence="1" key="1">
    <citation type="submission" date="2017-04" db="EMBL/GenBank/DDBJ databases">
        <title>Unveiling RNA virosphere associated with marine microorganisms.</title>
        <authorList>
            <person name="Urayama S."/>
            <person name="Takaki Y."/>
            <person name="Nishi S."/>
            <person name="Yoshida Y."/>
            <person name="Deguchi S."/>
            <person name="Takai K."/>
            <person name="Nunoura T."/>
        </authorList>
    </citation>
    <scope>NUCLEOTIDE SEQUENCE</scope>
</reference>
<dbReference type="EMBL" id="BDQA01000704">
    <property type="protein sequence ID" value="GBH22155.1"/>
    <property type="molecule type" value="Genomic_RNA"/>
</dbReference>
<accession>A0A2V0RIT9</accession>
<dbReference type="AlphaFoldDB" id="A0A2V0RIT9"/>
<sequence>MVHDNRVLPSMIPFLKENTGDILLGNRVVAVLKDHHASVMQVLHFVICNVKVIEDVEDSNDMLPDETGHSNPDLAVNN</sequence>
<evidence type="ECO:0000313" key="1">
    <source>
        <dbReference type="EMBL" id="GBH22155.1"/>
    </source>
</evidence>
<proteinExistence type="predicted"/>
<name>A0A2V0RIT9_9ZZZZ</name>
<organism evidence="1">
    <name type="scientific">viral metagenome</name>
    <dbReference type="NCBI Taxonomy" id="1070528"/>
    <lineage>
        <taxon>unclassified sequences</taxon>
        <taxon>metagenomes</taxon>
        <taxon>organismal metagenomes</taxon>
    </lineage>
</organism>
<comment type="caution">
    <text evidence="1">The sequence shown here is derived from an EMBL/GenBank/DDBJ whole genome shotgun (WGS) entry which is preliminary data.</text>
</comment>